<dbReference type="EMBL" id="AP019303">
    <property type="protein sequence ID" value="BBH07001.1"/>
    <property type="molecule type" value="Genomic_DNA"/>
</dbReference>
<evidence type="ECO:0000259" key="1">
    <source>
        <dbReference type="PROSITE" id="PS50994"/>
    </source>
</evidence>
<sequence>MRGGEYTSNELGVFCEEHGIIHEVTPPYSPQSNGVVVRKNRTLTDMNLKNSEVAMSVGAPFWKDAINDEFQSIIQNNTWMLMNLPVGNKVIECKWVFRKKLKLDGSIDKYKARLVAKGFTQKKGIDYFDIDSSVSRITNIRTLIALASAHNLVIHQMDVKTAFLNGDLDEELYMEQPEGFIVNSQEHKGCKLVKSLYGLKQAPKRWQEKFDKTGPDIAYAIGRLSRYTHNPSKEHWNAFEIVYNYFRGTMDYSLCYKGFPNVVEGYSDANWITDNEELKSTSGYIFLLGGTTTKSEKDDQKTTTV</sequence>
<dbReference type="Pfam" id="PF07727">
    <property type="entry name" value="RVT_2"/>
    <property type="match status" value="1"/>
</dbReference>
<dbReference type="InterPro" id="IPR013103">
    <property type="entry name" value="RVT_2"/>
</dbReference>
<proteinExistence type="predicted"/>
<feature type="domain" description="Integrase catalytic" evidence="1">
    <location>
        <begin position="1"/>
        <end position="46"/>
    </location>
</feature>
<dbReference type="PANTHER" id="PTHR11439">
    <property type="entry name" value="GAG-POL-RELATED RETROTRANSPOSON"/>
    <property type="match status" value="1"/>
</dbReference>
<dbReference type="SUPFAM" id="SSF56672">
    <property type="entry name" value="DNA/RNA polymerases"/>
    <property type="match status" value="1"/>
</dbReference>
<dbReference type="InterPro" id="IPR001584">
    <property type="entry name" value="Integrase_cat-core"/>
</dbReference>
<dbReference type="GO" id="GO:0015074">
    <property type="term" value="P:DNA integration"/>
    <property type="evidence" value="ECO:0007669"/>
    <property type="project" value="InterPro"/>
</dbReference>
<dbReference type="InterPro" id="IPR036397">
    <property type="entry name" value="RNaseH_sf"/>
</dbReference>
<dbReference type="PROSITE" id="PS50994">
    <property type="entry name" value="INTEGRASE"/>
    <property type="match status" value="1"/>
</dbReference>
<name>A0A4Y1RRL6_PRUDU</name>
<protein>
    <submittedName>
        <fullName evidence="2">Transposable element protein</fullName>
    </submittedName>
</protein>
<dbReference type="SUPFAM" id="SSF53098">
    <property type="entry name" value="Ribonuclease H-like"/>
    <property type="match status" value="1"/>
</dbReference>
<dbReference type="AlphaFoldDB" id="A0A4Y1RRL6"/>
<reference evidence="2" key="1">
    <citation type="journal article" date="2019" name="Science">
        <title>Mutation of a bHLH transcription factor allowed almond domestication.</title>
        <authorList>
            <person name="Sanchez-Perez R."/>
            <person name="Pavan S."/>
            <person name="Mazzeo R."/>
            <person name="Moldovan C."/>
            <person name="Aiese Cigliano R."/>
            <person name="Del Cueto J."/>
            <person name="Ricciardi F."/>
            <person name="Lotti C."/>
            <person name="Ricciardi L."/>
            <person name="Dicenta F."/>
            <person name="Lopez-Marques R.L."/>
            <person name="Lindberg Moller B."/>
        </authorList>
    </citation>
    <scope>NUCLEOTIDE SEQUENCE</scope>
</reference>
<accession>A0A4Y1RRL6</accession>
<dbReference type="GO" id="GO:0003676">
    <property type="term" value="F:nucleic acid binding"/>
    <property type="evidence" value="ECO:0007669"/>
    <property type="project" value="InterPro"/>
</dbReference>
<evidence type="ECO:0000313" key="2">
    <source>
        <dbReference type="EMBL" id="BBH07001.1"/>
    </source>
</evidence>
<dbReference type="InterPro" id="IPR043502">
    <property type="entry name" value="DNA/RNA_pol_sf"/>
</dbReference>
<gene>
    <name evidence="2" type="ORF">Prudu_018796</name>
</gene>
<organism evidence="2">
    <name type="scientific">Prunus dulcis</name>
    <name type="common">Almond</name>
    <name type="synonym">Amygdalus dulcis</name>
    <dbReference type="NCBI Taxonomy" id="3755"/>
    <lineage>
        <taxon>Eukaryota</taxon>
        <taxon>Viridiplantae</taxon>
        <taxon>Streptophyta</taxon>
        <taxon>Embryophyta</taxon>
        <taxon>Tracheophyta</taxon>
        <taxon>Spermatophyta</taxon>
        <taxon>Magnoliopsida</taxon>
        <taxon>eudicotyledons</taxon>
        <taxon>Gunneridae</taxon>
        <taxon>Pentapetalae</taxon>
        <taxon>rosids</taxon>
        <taxon>fabids</taxon>
        <taxon>Rosales</taxon>
        <taxon>Rosaceae</taxon>
        <taxon>Amygdaloideae</taxon>
        <taxon>Amygdaleae</taxon>
        <taxon>Prunus</taxon>
    </lineage>
</organism>
<dbReference type="Gene3D" id="3.30.420.10">
    <property type="entry name" value="Ribonuclease H-like superfamily/Ribonuclease H"/>
    <property type="match status" value="1"/>
</dbReference>
<dbReference type="PANTHER" id="PTHR11439:SF521">
    <property type="entry name" value="RNA-DIRECTED DNA POLYMERASE"/>
    <property type="match status" value="1"/>
</dbReference>
<dbReference type="InterPro" id="IPR012337">
    <property type="entry name" value="RNaseH-like_sf"/>
</dbReference>